<dbReference type="PANTHER" id="PTHR43540">
    <property type="entry name" value="PEROXYUREIDOACRYLATE/UREIDOACRYLATE AMIDOHYDROLASE-RELATED"/>
    <property type="match status" value="1"/>
</dbReference>
<dbReference type="GO" id="GO:0016787">
    <property type="term" value="F:hydrolase activity"/>
    <property type="evidence" value="ECO:0007669"/>
    <property type="project" value="UniProtKB-KW"/>
</dbReference>
<proteinExistence type="predicted"/>
<dbReference type="OrthoDB" id="9785724at2"/>
<dbReference type="InterPro" id="IPR036380">
    <property type="entry name" value="Isochorismatase-like_sf"/>
</dbReference>
<dbReference type="InterPro" id="IPR000868">
    <property type="entry name" value="Isochorismatase-like_dom"/>
</dbReference>
<name>A0A1H4GBL4_9BACT</name>
<dbReference type="STRING" id="408074.SAMN05660909_05070"/>
<dbReference type="SUPFAM" id="SSF52499">
    <property type="entry name" value="Isochorismatase-like hydrolases"/>
    <property type="match status" value="1"/>
</dbReference>
<dbReference type="CDD" id="cd00431">
    <property type="entry name" value="cysteine_hydrolases"/>
    <property type="match status" value="1"/>
</dbReference>
<gene>
    <name evidence="3" type="ORF">SAMN05660909_05070</name>
</gene>
<dbReference type="InterPro" id="IPR050272">
    <property type="entry name" value="Isochorismatase-like_hydrls"/>
</dbReference>
<evidence type="ECO:0000313" key="3">
    <source>
        <dbReference type="EMBL" id="SEB06092.1"/>
    </source>
</evidence>
<dbReference type="AlphaFoldDB" id="A0A1H4GBL4"/>
<reference evidence="4" key="1">
    <citation type="submission" date="2016-10" db="EMBL/GenBank/DDBJ databases">
        <authorList>
            <person name="Varghese N."/>
            <person name="Submissions S."/>
        </authorList>
    </citation>
    <scope>NUCLEOTIDE SEQUENCE [LARGE SCALE GENOMIC DNA]</scope>
    <source>
        <strain evidence="4">DSM 23920</strain>
    </source>
</reference>
<dbReference type="PANTHER" id="PTHR43540:SF1">
    <property type="entry name" value="ISOCHORISMATASE HYDROLASE"/>
    <property type="match status" value="1"/>
</dbReference>
<keyword evidence="1" id="KW-0378">Hydrolase</keyword>
<evidence type="ECO:0000259" key="2">
    <source>
        <dbReference type="Pfam" id="PF00857"/>
    </source>
</evidence>
<dbReference type="RefSeq" id="WP_089765363.1">
    <property type="nucleotide sequence ID" value="NZ_BKAT01000056.1"/>
</dbReference>
<evidence type="ECO:0000256" key="1">
    <source>
        <dbReference type="ARBA" id="ARBA00022801"/>
    </source>
</evidence>
<evidence type="ECO:0000313" key="4">
    <source>
        <dbReference type="Proteomes" id="UP000199656"/>
    </source>
</evidence>
<dbReference type="Gene3D" id="3.40.50.850">
    <property type="entry name" value="Isochorismatase-like"/>
    <property type="match status" value="1"/>
</dbReference>
<dbReference type="Proteomes" id="UP000199656">
    <property type="component" value="Unassembled WGS sequence"/>
</dbReference>
<organism evidence="3 4">
    <name type="scientific">Chitinophaga terrae</name>
    <name type="common">ex Kim and Jung 2007</name>
    <dbReference type="NCBI Taxonomy" id="408074"/>
    <lineage>
        <taxon>Bacteria</taxon>
        <taxon>Pseudomonadati</taxon>
        <taxon>Bacteroidota</taxon>
        <taxon>Chitinophagia</taxon>
        <taxon>Chitinophagales</taxon>
        <taxon>Chitinophagaceae</taxon>
        <taxon>Chitinophaga</taxon>
    </lineage>
</organism>
<feature type="domain" description="Isochorismatase-like" evidence="2">
    <location>
        <begin position="8"/>
        <end position="178"/>
    </location>
</feature>
<dbReference type="Pfam" id="PF00857">
    <property type="entry name" value="Isochorismatase"/>
    <property type="match status" value="1"/>
</dbReference>
<protein>
    <submittedName>
        <fullName evidence="3">Nicotinamidase-related amidase</fullName>
    </submittedName>
</protein>
<sequence length="183" mass="20061">MKINHSDTALLVLDVQSNSFSGFPDSQPLIYNIQEAISKARMVDIQVAYLKCSSEHANMPGDPGRRSPRRMFLERLPESGIHSAVAPIEGDIIFVKGPDSILTGKDIDTVLGRRGFTKLAVTGYPTSGTVLNTVREIAERDYDLTVISDGCGDPETAVHHDLMTNTIPRLARVLTARQWIASL</sequence>
<keyword evidence="4" id="KW-1185">Reference proteome</keyword>
<accession>A0A1H4GBL4</accession>
<dbReference type="EMBL" id="FNRL01000034">
    <property type="protein sequence ID" value="SEB06092.1"/>
    <property type="molecule type" value="Genomic_DNA"/>
</dbReference>